<feature type="region of interest" description="Disordered" evidence="1">
    <location>
        <begin position="1"/>
        <end position="55"/>
    </location>
</feature>
<evidence type="ECO:0000313" key="2">
    <source>
        <dbReference type="EMBL" id="QHS97882.1"/>
    </source>
</evidence>
<evidence type="ECO:0000256" key="1">
    <source>
        <dbReference type="SAM" id="MobiDB-lite"/>
    </source>
</evidence>
<protein>
    <submittedName>
        <fullName evidence="2">Uncharacterized protein</fullName>
    </submittedName>
</protein>
<accession>A0A6C0C0P9</accession>
<name>A0A6C0C0P9_9ZZZZ</name>
<proteinExistence type="predicted"/>
<feature type="compositionally biased region" description="Basic residues" evidence="1">
    <location>
        <begin position="12"/>
        <end position="24"/>
    </location>
</feature>
<organism evidence="2">
    <name type="scientific">viral metagenome</name>
    <dbReference type="NCBI Taxonomy" id="1070528"/>
    <lineage>
        <taxon>unclassified sequences</taxon>
        <taxon>metagenomes</taxon>
        <taxon>organismal metagenomes</taxon>
    </lineage>
</organism>
<dbReference type="AlphaFoldDB" id="A0A6C0C0P9"/>
<feature type="compositionally biased region" description="Basic and acidic residues" evidence="1">
    <location>
        <begin position="1"/>
        <end position="11"/>
    </location>
</feature>
<reference evidence="2" key="1">
    <citation type="journal article" date="2020" name="Nature">
        <title>Giant virus diversity and host interactions through global metagenomics.</title>
        <authorList>
            <person name="Schulz F."/>
            <person name="Roux S."/>
            <person name="Paez-Espino D."/>
            <person name="Jungbluth S."/>
            <person name="Walsh D.A."/>
            <person name="Denef V.J."/>
            <person name="McMahon K.D."/>
            <person name="Konstantinidis K.T."/>
            <person name="Eloe-Fadrosh E.A."/>
            <person name="Kyrpides N.C."/>
            <person name="Woyke T."/>
        </authorList>
    </citation>
    <scope>NUCLEOTIDE SEQUENCE</scope>
    <source>
        <strain evidence="2">GVMAG-M-3300020182-33</strain>
    </source>
</reference>
<sequence length="55" mass="6127">MKSPTRKDAKNSLRKFGKTRKRSRAATSNALQKVPRSIMHPADARRPTPLINAVA</sequence>
<dbReference type="EMBL" id="MN739307">
    <property type="protein sequence ID" value="QHS97882.1"/>
    <property type="molecule type" value="Genomic_DNA"/>
</dbReference>